<dbReference type="SMART" id="SM01230">
    <property type="entry name" value="Gln-synt_C"/>
    <property type="match status" value="1"/>
</dbReference>
<comment type="similarity">
    <text evidence="1 2 3">Belongs to the glutamine synthetase family.</text>
</comment>
<dbReference type="Gene3D" id="3.10.20.70">
    <property type="entry name" value="Glutamine synthetase, N-terminal domain"/>
    <property type="match status" value="1"/>
</dbReference>
<dbReference type="GO" id="GO:0006542">
    <property type="term" value="P:glutamine biosynthetic process"/>
    <property type="evidence" value="ECO:0007669"/>
    <property type="project" value="InterPro"/>
</dbReference>
<dbReference type="RefSeq" id="WP_072863806.1">
    <property type="nucleotide sequence ID" value="NZ_FQUI01000010.1"/>
</dbReference>
<dbReference type="InterPro" id="IPR036651">
    <property type="entry name" value="Gln_synt_N_sf"/>
</dbReference>
<evidence type="ECO:0000256" key="3">
    <source>
        <dbReference type="RuleBase" id="RU000384"/>
    </source>
</evidence>
<dbReference type="GO" id="GO:0005737">
    <property type="term" value="C:cytoplasm"/>
    <property type="evidence" value="ECO:0007669"/>
    <property type="project" value="TreeGrafter"/>
</dbReference>
<dbReference type="InterPro" id="IPR014746">
    <property type="entry name" value="Gln_synth/guanido_kin_cat_dom"/>
</dbReference>
<evidence type="ECO:0000313" key="5">
    <source>
        <dbReference type="EMBL" id="SHE65310.1"/>
    </source>
</evidence>
<dbReference type="Pfam" id="PF00120">
    <property type="entry name" value="Gln-synt_C"/>
    <property type="match status" value="1"/>
</dbReference>
<dbReference type="EMBL" id="FQUI01000010">
    <property type="protein sequence ID" value="SHE65310.1"/>
    <property type="molecule type" value="Genomic_DNA"/>
</dbReference>
<feature type="domain" description="GS catalytic" evidence="4">
    <location>
        <begin position="103"/>
        <end position="450"/>
    </location>
</feature>
<accession>A0A1M4V8U8</accession>
<evidence type="ECO:0000313" key="6">
    <source>
        <dbReference type="Proteomes" id="UP000184334"/>
    </source>
</evidence>
<dbReference type="Pfam" id="PF03951">
    <property type="entry name" value="Gln-synt_N"/>
    <property type="match status" value="1"/>
</dbReference>
<evidence type="ECO:0000256" key="1">
    <source>
        <dbReference type="ARBA" id="ARBA00009897"/>
    </source>
</evidence>
<dbReference type="GO" id="GO:0016020">
    <property type="term" value="C:membrane"/>
    <property type="evidence" value="ECO:0007669"/>
    <property type="project" value="TreeGrafter"/>
</dbReference>
<gene>
    <name evidence="5" type="ORF">SAMN02745164_00865</name>
</gene>
<dbReference type="PROSITE" id="PS51987">
    <property type="entry name" value="GS_CATALYTIC"/>
    <property type="match status" value="1"/>
</dbReference>
<dbReference type="Gene3D" id="3.30.590.10">
    <property type="entry name" value="Glutamine synthetase/guanido kinase, catalytic domain"/>
    <property type="match status" value="1"/>
</dbReference>
<protein>
    <submittedName>
        <fullName evidence="5">Glutamine synthetase</fullName>
    </submittedName>
</protein>
<dbReference type="GO" id="GO:0004356">
    <property type="term" value="F:glutamine synthetase activity"/>
    <property type="evidence" value="ECO:0007669"/>
    <property type="project" value="InterPro"/>
</dbReference>
<dbReference type="InterPro" id="IPR008146">
    <property type="entry name" value="Gln_synth_cat_dom"/>
</dbReference>
<evidence type="ECO:0000259" key="4">
    <source>
        <dbReference type="PROSITE" id="PS51987"/>
    </source>
</evidence>
<dbReference type="OrthoDB" id="9807095at2"/>
<dbReference type="PANTHER" id="PTHR43407:SF1">
    <property type="entry name" value="LENGSIN"/>
    <property type="match status" value="1"/>
</dbReference>
<keyword evidence="6" id="KW-1185">Reference proteome</keyword>
<dbReference type="AlphaFoldDB" id="A0A1M4V8U8"/>
<sequence length="450" mass="51241">MIEFYKIDKLLEDYDFLDIMVVDIHGKMKHVTLPKSYVSEKTFKEGIGFDASNFGFAKVTDSDMVAIPDLLKMYLEIIEDRKIIHVLSDVINPLTGEFFNQYPRSITKETLKYIKKSNVADDAKMLVELEFHVFEKVSYKTAFTESYYFVENAEGLGEGHDYPRANASSYHLNEPYDIHFELRNNIVKVLENAGIPVKYHHHEVGIAQHEIELNFMSLVDAADNVTLAKYLIRRVASEYGLYVTFMPKPIFNMPGNGMHVHQYLEKEGKSLFVGNEIYNLSKLALNYTAGILKHSLSGALLAWSNPSTNSYKRLVPGFEAPISASFSKGSRSAAIRIPGYLSKADTRIEFRTGDATANVYFFLSAMILAGLSGIENNYDPIEMGFHSKGENNKEFPLNLKDVIIGLKEDNKYLKTFPESLINKWVDTKLKEANIIYSIPVPKEFELYFEL</sequence>
<dbReference type="Proteomes" id="UP000184334">
    <property type="component" value="Unassembled WGS sequence"/>
</dbReference>
<name>A0A1M4V8U8_MARH1</name>
<dbReference type="SUPFAM" id="SSF55931">
    <property type="entry name" value="Glutamine synthetase/guanido kinase"/>
    <property type="match status" value="1"/>
</dbReference>
<dbReference type="PANTHER" id="PTHR43407">
    <property type="entry name" value="GLUTAMINE SYNTHETASE"/>
    <property type="match status" value="1"/>
</dbReference>
<evidence type="ECO:0000256" key="2">
    <source>
        <dbReference type="PROSITE-ProRule" id="PRU01331"/>
    </source>
</evidence>
<dbReference type="InterPro" id="IPR008147">
    <property type="entry name" value="Gln_synt_N"/>
</dbReference>
<dbReference type="STRING" id="1122195.SAMN02745164_00865"/>
<dbReference type="SUPFAM" id="SSF54368">
    <property type="entry name" value="Glutamine synthetase, N-terminal domain"/>
    <property type="match status" value="1"/>
</dbReference>
<organism evidence="5 6">
    <name type="scientific">Marinitoga hydrogenitolerans (strain DSM 16785 / JCM 12826 / AT1271)</name>
    <dbReference type="NCBI Taxonomy" id="1122195"/>
    <lineage>
        <taxon>Bacteria</taxon>
        <taxon>Thermotogati</taxon>
        <taxon>Thermotogota</taxon>
        <taxon>Thermotogae</taxon>
        <taxon>Petrotogales</taxon>
        <taxon>Petrotogaceae</taxon>
        <taxon>Marinitoga</taxon>
    </lineage>
</organism>
<dbReference type="GO" id="GO:0019740">
    <property type="term" value="P:nitrogen utilization"/>
    <property type="evidence" value="ECO:0007669"/>
    <property type="project" value="TreeGrafter"/>
</dbReference>
<proteinExistence type="inferred from homology"/>
<reference evidence="5" key="1">
    <citation type="submission" date="2016-11" db="EMBL/GenBank/DDBJ databases">
        <authorList>
            <person name="Varghese N."/>
            <person name="Submissions S."/>
        </authorList>
    </citation>
    <scope>NUCLEOTIDE SEQUENCE [LARGE SCALE GENOMIC DNA]</scope>
    <source>
        <strain evidence="5">DSM 16785</strain>
    </source>
</reference>
<comment type="caution">
    <text evidence="5">The sequence shown here is derived from an EMBL/GenBank/DDBJ whole genome shotgun (WGS) entry which is preliminary data.</text>
</comment>